<dbReference type="Proteomes" id="UP001295444">
    <property type="component" value="Chromosome 03"/>
</dbReference>
<evidence type="ECO:0000313" key="3">
    <source>
        <dbReference type="Proteomes" id="UP001295444"/>
    </source>
</evidence>
<sequence length="90" mass="10283">RLWGNTHTDKLEAHNHPRQQQPLLATYRPVQLRQHTTNSSKSYSLSQIPMHKATTLCDMHLNLPLSATHLTEEIIPPKATRPTLLFPTPN</sequence>
<evidence type="ECO:0000313" key="2">
    <source>
        <dbReference type="EMBL" id="CAH2276746.1"/>
    </source>
</evidence>
<name>A0AAD1RRH8_PELCU</name>
<reference evidence="2" key="1">
    <citation type="submission" date="2022-03" db="EMBL/GenBank/DDBJ databases">
        <authorList>
            <person name="Alioto T."/>
            <person name="Alioto T."/>
            <person name="Gomez Garrido J."/>
        </authorList>
    </citation>
    <scope>NUCLEOTIDE SEQUENCE</scope>
</reference>
<gene>
    <name evidence="2" type="ORF">PECUL_23A025297</name>
</gene>
<feature type="non-terminal residue" evidence="2">
    <location>
        <position position="90"/>
    </location>
</feature>
<keyword evidence="3" id="KW-1185">Reference proteome</keyword>
<dbReference type="EMBL" id="OW240914">
    <property type="protein sequence ID" value="CAH2276746.1"/>
    <property type="molecule type" value="Genomic_DNA"/>
</dbReference>
<dbReference type="AlphaFoldDB" id="A0AAD1RRH8"/>
<feature type="non-terminal residue" evidence="2">
    <location>
        <position position="1"/>
    </location>
</feature>
<organism evidence="2 3">
    <name type="scientific">Pelobates cultripes</name>
    <name type="common">Western spadefoot toad</name>
    <dbReference type="NCBI Taxonomy" id="61616"/>
    <lineage>
        <taxon>Eukaryota</taxon>
        <taxon>Metazoa</taxon>
        <taxon>Chordata</taxon>
        <taxon>Craniata</taxon>
        <taxon>Vertebrata</taxon>
        <taxon>Euteleostomi</taxon>
        <taxon>Amphibia</taxon>
        <taxon>Batrachia</taxon>
        <taxon>Anura</taxon>
        <taxon>Pelobatoidea</taxon>
        <taxon>Pelobatidae</taxon>
        <taxon>Pelobates</taxon>
    </lineage>
</organism>
<evidence type="ECO:0000256" key="1">
    <source>
        <dbReference type="SAM" id="MobiDB-lite"/>
    </source>
</evidence>
<protein>
    <submittedName>
        <fullName evidence="2">Uncharacterized protein</fullName>
    </submittedName>
</protein>
<feature type="region of interest" description="Disordered" evidence="1">
    <location>
        <begin position="1"/>
        <end position="23"/>
    </location>
</feature>
<accession>A0AAD1RRH8</accession>
<proteinExistence type="predicted"/>